<feature type="compositionally biased region" description="Polar residues" evidence="1">
    <location>
        <begin position="86"/>
        <end position="95"/>
    </location>
</feature>
<sequence length="467" mass="51805">MNLKVLVIAVRCKCAVDSNVGVNIKRTPAFRCDKGIKKPNHILKSSNFNNQLNNIINQAVKKFDNPTNSAGSSELNCNGVRHDSKPSINIQSNGKPSVLSRTHHVTKHPDIPLKPNVNYATPTKKKPTRPNYLPVDKPPSRKTSHSVSESSEVGTKSAFHSELKQVLSSPLPSGPPPKKPPRTFAHNFKYCPDNEFNSREPLSPNIKSHCNAPSSLPSNTMRPIRSKTESQIMLKKLENVLKQHPNLSDRSNNNEPFAKNKSVSKDARDPTRRYGICLGLQESERFIGALSCNRGNKEEHVYAEVSTINKNKTFNNKNQGLHYMSSPVQNVKLVLPRTQMGDPSSPVVPLPNLTDSDSKIFESDSVSSNNKKIQSWVNEAYDKVLSKNTDTSSDSDSINSVPDDNCPPLKTVTNNNQEQLTLERKGYLKRVSSHGQYHSVSNMPAGSPGANLFEQPLLFLIIVNLKH</sequence>
<evidence type="ECO:0000256" key="1">
    <source>
        <dbReference type="SAM" id="MobiDB-lite"/>
    </source>
</evidence>
<organism evidence="2 3">
    <name type="scientific">Diaphorina citri</name>
    <name type="common">Asian citrus psyllid</name>
    <dbReference type="NCBI Taxonomy" id="121845"/>
    <lineage>
        <taxon>Eukaryota</taxon>
        <taxon>Metazoa</taxon>
        <taxon>Ecdysozoa</taxon>
        <taxon>Arthropoda</taxon>
        <taxon>Hexapoda</taxon>
        <taxon>Insecta</taxon>
        <taxon>Pterygota</taxon>
        <taxon>Neoptera</taxon>
        <taxon>Paraneoptera</taxon>
        <taxon>Hemiptera</taxon>
        <taxon>Sternorrhyncha</taxon>
        <taxon>Psylloidea</taxon>
        <taxon>Psyllidae</taxon>
        <taxon>Diaphorininae</taxon>
        <taxon>Diaphorina</taxon>
    </lineage>
</organism>
<feature type="compositionally biased region" description="Polar residues" evidence="1">
    <location>
        <begin position="67"/>
        <end position="76"/>
    </location>
</feature>
<gene>
    <name evidence="3" type="primary">LOC103514920</name>
</gene>
<name>A0A1S4EIJ9_DIACI</name>
<feature type="compositionally biased region" description="Polar residues" evidence="1">
    <location>
        <begin position="245"/>
        <end position="255"/>
    </location>
</feature>
<feature type="region of interest" description="Disordered" evidence="1">
    <location>
        <begin position="244"/>
        <end position="268"/>
    </location>
</feature>
<feature type="region of interest" description="Disordered" evidence="1">
    <location>
        <begin position="67"/>
        <end position="183"/>
    </location>
</feature>
<dbReference type="KEGG" id="dci:103514920"/>
<feature type="compositionally biased region" description="Polar residues" evidence="1">
    <location>
        <begin position="145"/>
        <end position="154"/>
    </location>
</feature>
<evidence type="ECO:0000313" key="2">
    <source>
        <dbReference type="Proteomes" id="UP000079169"/>
    </source>
</evidence>
<reference evidence="3" key="1">
    <citation type="submission" date="2025-08" db="UniProtKB">
        <authorList>
            <consortium name="RefSeq"/>
        </authorList>
    </citation>
    <scope>IDENTIFICATION</scope>
</reference>
<dbReference type="Proteomes" id="UP000079169">
    <property type="component" value="Unplaced"/>
</dbReference>
<dbReference type="STRING" id="121845.A0A1S4EIJ9"/>
<feature type="compositionally biased region" description="Low complexity" evidence="1">
    <location>
        <begin position="390"/>
        <end position="404"/>
    </location>
</feature>
<dbReference type="PaxDb" id="121845-A0A1S4EIJ9"/>
<dbReference type="RefSeq" id="XP_017301912.1">
    <property type="nucleotide sequence ID" value="XM_017446423.1"/>
</dbReference>
<proteinExistence type="predicted"/>
<dbReference type="AlphaFoldDB" id="A0A1S4EIJ9"/>
<dbReference type="GeneID" id="103514920"/>
<accession>A0A1S4EIJ9</accession>
<evidence type="ECO:0000313" key="3">
    <source>
        <dbReference type="RefSeq" id="XP_017301912.1"/>
    </source>
</evidence>
<feature type="region of interest" description="Disordered" evidence="1">
    <location>
        <begin position="387"/>
        <end position="418"/>
    </location>
</feature>
<protein>
    <submittedName>
        <fullName evidence="3">Uncharacterized protein LOC103514920</fullName>
    </submittedName>
</protein>
<keyword evidence="2" id="KW-1185">Reference proteome</keyword>